<name>A0ABZ2TEC9_9RHOB</name>
<dbReference type="EMBL" id="CP146606">
    <property type="protein sequence ID" value="WYK18047.1"/>
    <property type="molecule type" value="Genomic_DNA"/>
</dbReference>
<reference evidence="3 4" key="1">
    <citation type="submission" date="2024-02" db="EMBL/GenBank/DDBJ databases">
        <title>Roseovarius strain W115 nov., isolated from a marine algae.</title>
        <authorList>
            <person name="Lee M.W."/>
            <person name="Lee J.K."/>
            <person name="Kim J.M."/>
            <person name="Choi D.G."/>
            <person name="Baek J.H."/>
            <person name="Bayburt H."/>
            <person name="Jung J.J."/>
            <person name="Han D.M."/>
            <person name="Jeon C.O."/>
        </authorList>
    </citation>
    <scope>NUCLEOTIDE SEQUENCE [LARGE SCALE GENOMIC DNA]</scope>
    <source>
        <strain evidence="3 4">W115</strain>
    </source>
</reference>
<protein>
    <submittedName>
        <fullName evidence="3">Phasin family protein</fullName>
    </submittedName>
</protein>
<feature type="region of interest" description="Disordered" evidence="1">
    <location>
        <begin position="1"/>
        <end position="38"/>
    </location>
</feature>
<dbReference type="Proteomes" id="UP001281305">
    <property type="component" value="Chromosome"/>
</dbReference>
<accession>A0ABZ2TEC9</accession>
<dbReference type="RefSeq" id="WP_339106729.1">
    <property type="nucleotide sequence ID" value="NZ_CP146606.1"/>
</dbReference>
<evidence type="ECO:0000259" key="2">
    <source>
        <dbReference type="Pfam" id="PF09361"/>
    </source>
</evidence>
<keyword evidence="4" id="KW-1185">Reference proteome</keyword>
<gene>
    <name evidence="3" type="ORF">RZS32_016930</name>
</gene>
<evidence type="ECO:0000313" key="3">
    <source>
        <dbReference type="EMBL" id="WYK18047.1"/>
    </source>
</evidence>
<feature type="domain" description="Phasin" evidence="2">
    <location>
        <begin position="44"/>
        <end position="140"/>
    </location>
</feature>
<evidence type="ECO:0000256" key="1">
    <source>
        <dbReference type="SAM" id="MobiDB-lite"/>
    </source>
</evidence>
<proteinExistence type="predicted"/>
<sequence length="147" mass="16369">MSNINQRPIGNDSVRASARGDQNMPKAKSPEVSSPLEPEKVWRTFTDMQNGGLGSLSWLGTKWVEAMSDLGSEWLSFVADRVKEDVKLQHELLHAKSVNDVQRVQAAFIQKALDDYRLETGKVVKFCSNTMEEISAKAEEAADQSKT</sequence>
<dbReference type="InterPro" id="IPR018968">
    <property type="entry name" value="Phasin"/>
</dbReference>
<organism evidence="3 4">
    <name type="scientific">Roseovarius rhodophyticola</name>
    <dbReference type="NCBI Taxonomy" id="3080827"/>
    <lineage>
        <taxon>Bacteria</taxon>
        <taxon>Pseudomonadati</taxon>
        <taxon>Pseudomonadota</taxon>
        <taxon>Alphaproteobacteria</taxon>
        <taxon>Rhodobacterales</taxon>
        <taxon>Roseobacteraceae</taxon>
        <taxon>Roseovarius</taxon>
    </lineage>
</organism>
<evidence type="ECO:0000313" key="4">
    <source>
        <dbReference type="Proteomes" id="UP001281305"/>
    </source>
</evidence>
<dbReference type="Pfam" id="PF09361">
    <property type="entry name" value="Phasin_2"/>
    <property type="match status" value="1"/>
</dbReference>